<feature type="compositionally biased region" description="Basic and acidic residues" evidence="1">
    <location>
        <begin position="40"/>
        <end position="52"/>
    </location>
</feature>
<feature type="region of interest" description="Disordered" evidence="1">
    <location>
        <begin position="24"/>
        <end position="75"/>
    </location>
</feature>
<evidence type="ECO:0000256" key="1">
    <source>
        <dbReference type="SAM" id="MobiDB-lite"/>
    </source>
</evidence>
<name>A0A1G1L1Z5_9BACT</name>
<dbReference type="EMBL" id="MHFR01000021">
    <property type="protein sequence ID" value="OGW98909.1"/>
    <property type="molecule type" value="Genomic_DNA"/>
</dbReference>
<sequence length="75" mass="7994">MTRKVTEGILSIKGALYVIPAKAGIQHTQQGPPGLPGGEWRPKGEPSRERKNSQRGQMLEGAPGLPGGKPLVRIN</sequence>
<reference evidence="2 3" key="1">
    <citation type="journal article" date="2016" name="Nat. Commun.">
        <title>Thousands of microbial genomes shed light on interconnected biogeochemical processes in an aquifer system.</title>
        <authorList>
            <person name="Anantharaman K."/>
            <person name="Brown C.T."/>
            <person name="Hug L.A."/>
            <person name="Sharon I."/>
            <person name="Castelle C.J."/>
            <person name="Probst A.J."/>
            <person name="Thomas B.C."/>
            <person name="Singh A."/>
            <person name="Wilkins M.J."/>
            <person name="Karaoz U."/>
            <person name="Brodie E.L."/>
            <person name="Williams K.H."/>
            <person name="Hubbard S.S."/>
            <person name="Banfield J.F."/>
        </authorList>
    </citation>
    <scope>NUCLEOTIDE SEQUENCE [LARGE SCALE GENOMIC DNA]</scope>
</reference>
<organism evidence="2 3">
    <name type="scientific">Candidatus Danuiimicrobium aquiferis</name>
    <dbReference type="NCBI Taxonomy" id="1801832"/>
    <lineage>
        <taxon>Bacteria</taxon>
        <taxon>Pseudomonadati</taxon>
        <taxon>Candidatus Omnitrophota</taxon>
        <taxon>Candidatus Danuiimicrobium</taxon>
    </lineage>
</organism>
<protein>
    <submittedName>
        <fullName evidence="2">Uncharacterized protein</fullName>
    </submittedName>
</protein>
<proteinExistence type="predicted"/>
<dbReference type="AlphaFoldDB" id="A0A1G1L1Z5"/>
<gene>
    <name evidence="2" type="ORF">A3G33_00510</name>
</gene>
<evidence type="ECO:0000313" key="3">
    <source>
        <dbReference type="Proteomes" id="UP000178187"/>
    </source>
</evidence>
<dbReference type="Proteomes" id="UP000178187">
    <property type="component" value="Unassembled WGS sequence"/>
</dbReference>
<comment type="caution">
    <text evidence="2">The sequence shown here is derived from an EMBL/GenBank/DDBJ whole genome shotgun (WGS) entry which is preliminary data.</text>
</comment>
<accession>A0A1G1L1Z5</accession>
<evidence type="ECO:0000313" key="2">
    <source>
        <dbReference type="EMBL" id="OGW98909.1"/>
    </source>
</evidence>